<feature type="region of interest" description="Disordered" evidence="1">
    <location>
        <begin position="1"/>
        <end position="31"/>
    </location>
</feature>
<feature type="compositionally biased region" description="Low complexity" evidence="1">
    <location>
        <begin position="20"/>
        <end position="31"/>
    </location>
</feature>
<evidence type="ECO:0000313" key="5">
    <source>
        <dbReference type="Proteomes" id="UP001501057"/>
    </source>
</evidence>
<evidence type="ECO:0000256" key="2">
    <source>
        <dbReference type="SAM" id="Phobius"/>
    </source>
</evidence>
<sequence>MSHQPPPGNDPYGSPPQLYPPQGYGYPPAGYPGYPGYPPGMPGLPPDPQAAARSRTQAVWALVLAIVPLCLSQIVAVVLAIIVLAGRRDGQRRGKGMAAAALVIVVLWIVAAVVAIVVAAVTITPERDNQGVVISGGEELPEDVRVGDCVDEDVTYPSAKGFFVTVVPCDEPHPGEVFAEIEIEYLDYPGPTRVREIGDAGCAERFEAFVGVPLEASELDVSYFYPTEDNWEYDGMIRCIVVPPEDVTGTLEGSGR</sequence>
<keyword evidence="2" id="KW-0812">Transmembrane</keyword>
<evidence type="ECO:0000313" key="4">
    <source>
        <dbReference type="EMBL" id="GAA1731512.1"/>
    </source>
</evidence>
<dbReference type="EMBL" id="BAAAME010000002">
    <property type="protein sequence ID" value="GAA1731512.1"/>
    <property type="molecule type" value="Genomic_DNA"/>
</dbReference>
<proteinExistence type="predicted"/>
<organism evidence="4 5">
    <name type="scientific">Aeromicrobium alkaliterrae</name>
    <dbReference type="NCBI Taxonomy" id="302168"/>
    <lineage>
        <taxon>Bacteria</taxon>
        <taxon>Bacillati</taxon>
        <taxon>Actinomycetota</taxon>
        <taxon>Actinomycetes</taxon>
        <taxon>Propionibacteriales</taxon>
        <taxon>Nocardioidaceae</taxon>
        <taxon>Aeromicrobium</taxon>
    </lineage>
</organism>
<dbReference type="RefSeq" id="WP_344198416.1">
    <property type="nucleotide sequence ID" value="NZ_BAAAME010000002.1"/>
</dbReference>
<protein>
    <recommendedName>
        <fullName evidence="3">Septum formation-related domain-containing protein</fullName>
    </recommendedName>
</protein>
<keyword evidence="2" id="KW-0472">Membrane</keyword>
<name>A0ABN2JLP7_9ACTN</name>
<reference evidence="4 5" key="1">
    <citation type="journal article" date="2019" name="Int. J. Syst. Evol. Microbiol.">
        <title>The Global Catalogue of Microorganisms (GCM) 10K type strain sequencing project: providing services to taxonomists for standard genome sequencing and annotation.</title>
        <authorList>
            <consortium name="The Broad Institute Genomics Platform"/>
            <consortium name="The Broad Institute Genome Sequencing Center for Infectious Disease"/>
            <person name="Wu L."/>
            <person name="Ma J."/>
        </authorList>
    </citation>
    <scope>NUCLEOTIDE SEQUENCE [LARGE SCALE GENOMIC DNA]</scope>
    <source>
        <strain evidence="4 5">JCM 13518</strain>
    </source>
</reference>
<dbReference type="Pfam" id="PF13845">
    <property type="entry name" value="Septum_form"/>
    <property type="match status" value="1"/>
</dbReference>
<evidence type="ECO:0000256" key="1">
    <source>
        <dbReference type="SAM" id="MobiDB-lite"/>
    </source>
</evidence>
<feature type="compositionally biased region" description="Pro residues" evidence="1">
    <location>
        <begin position="1"/>
        <end position="19"/>
    </location>
</feature>
<gene>
    <name evidence="4" type="ORF">GCM10009710_10190</name>
</gene>
<feature type="transmembrane region" description="Helical" evidence="2">
    <location>
        <begin position="58"/>
        <end position="85"/>
    </location>
</feature>
<keyword evidence="5" id="KW-1185">Reference proteome</keyword>
<feature type="transmembrane region" description="Helical" evidence="2">
    <location>
        <begin position="97"/>
        <end position="121"/>
    </location>
</feature>
<keyword evidence="2" id="KW-1133">Transmembrane helix</keyword>
<dbReference type="Proteomes" id="UP001501057">
    <property type="component" value="Unassembled WGS sequence"/>
</dbReference>
<dbReference type="InterPro" id="IPR026004">
    <property type="entry name" value="Septum_form"/>
</dbReference>
<feature type="domain" description="Septum formation-related" evidence="3">
    <location>
        <begin position="147"/>
        <end position="244"/>
    </location>
</feature>
<comment type="caution">
    <text evidence="4">The sequence shown here is derived from an EMBL/GenBank/DDBJ whole genome shotgun (WGS) entry which is preliminary data.</text>
</comment>
<evidence type="ECO:0000259" key="3">
    <source>
        <dbReference type="Pfam" id="PF13845"/>
    </source>
</evidence>
<accession>A0ABN2JLP7</accession>